<gene>
    <name evidence="2" type="ORF">SAMN05421850_10880</name>
</gene>
<evidence type="ECO:0000256" key="1">
    <source>
        <dbReference type="SAM" id="Phobius"/>
    </source>
</evidence>
<dbReference type="AlphaFoldDB" id="A0A1G8QT77"/>
<evidence type="ECO:0000313" key="3">
    <source>
        <dbReference type="Proteomes" id="UP000199340"/>
    </source>
</evidence>
<reference evidence="2 3" key="1">
    <citation type="submission" date="2016-10" db="EMBL/GenBank/DDBJ databases">
        <authorList>
            <person name="de Groot N.N."/>
        </authorList>
    </citation>
    <scope>NUCLEOTIDE SEQUENCE [LARGE SCALE GENOMIC DNA]</scope>
    <source>
        <strain evidence="2 3">DSM 28010</strain>
    </source>
</reference>
<evidence type="ECO:0000313" key="2">
    <source>
        <dbReference type="EMBL" id="SDJ07841.1"/>
    </source>
</evidence>
<feature type="transmembrane region" description="Helical" evidence="1">
    <location>
        <begin position="12"/>
        <end position="30"/>
    </location>
</feature>
<organism evidence="2 3">
    <name type="scientific">Lutimaribacter saemankumensis</name>
    <dbReference type="NCBI Taxonomy" id="490829"/>
    <lineage>
        <taxon>Bacteria</taxon>
        <taxon>Pseudomonadati</taxon>
        <taxon>Pseudomonadota</taxon>
        <taxon>Alphaproteobacteria</taxon>
        <taxon>Rhodobacterales</taxon>
        <taxon>Roseobacteraceae</taxon>
        <taxon>Lutimaribacter</taxon>
    </lineage>
</organism>
<accession>A0A1G8QT77</accession>
<proteinExistence type="predicted"/>
<sequence length="51" mass="5917">MIDLLKDHPGAIVVIGLASYVLGHVIFGRYDPAAPRKWYDLRRIDPRKERK</sequence>
<dbReference type="RefSeq" id="WP_175491490.1">
    <property type="nucleotide sequence ID" value="NZ_FNEB01000008.1"/>
</dbReference>
<protein>
    <submittedName>
        <fullName evidence="2">Uncharacterized protein</fullName>
    </submittedName>
</protein>
<keyword evidence="1" id="KW-0812">Transmembrane</keyword>
<dbReference type="STRING" id="490829.SAMN05421850_10880"/>
<name>A0A1G8QT77_9RHOB</name>
<keyword evidence="1" id="KW-1133">Transmembrane helix</keyword>
<keyword evidence="1" id="KW-0472">Membrane</keyword>
<dbReference type="EMBL" id="FNEB01000008">
    <property type="protein sequence ID" value="SDJ07841.1"/>
    <property type="molecule type" value="Genomic_DNA"/>
</dbReference>
<keyword evidence="3" id="KW-1185">Reference proteome</keyword>
<dbReference type="Proteomes" id="UP000199340">
    <property type="component" value="Unassembled WGS sequence"/>
</dbReference>